<evidence type="ECO:0000256" key="3">
    <source>
        <dbReference type="ARBA" id="ARBA00023002"/>
    </source>
</evidence>
<evidence type="ECO:0000313" key="7">
    <source>
        <dbReference type="Proteomes" id="UP000830167"/>
    </source>
</evidence>
<dbReference type="InterPro" id="IPR006180">
    <property type="entry name" value="3-OHacyl-CoA_DH_CS"/>
</dbReference>
<dbReference type="InterPro" id="IPR013328">
    <property type="entry name" value="6PGD_dom2"/>
</dbReference>
<name>A0ABY4CEP6_9BACL</name>
<dbReference type="PANTHER" id="PTHR48075:SF5">
    <property type="entry name" value="3-HYDROXYBUTYRYL-COA DEHYDROGENASE"/>
    <property type="match status" value="1"/>
</dbReference>
<dbReference type="Pfam" id="PF02737">
    <property type="entry name" value="3HCDH_N"/>
    <property type="match status" value="1"/>
</dbReference>
<dbReference type="InterPro" id="IPR022694">
    <property type="entry name" value="3-OHacyl-CoA_DH"/>
</dbReference>
<evidence type="ECO:0000313" key="6">
    <source>
        <dbReference type="EMBL" id="UOF89012.1"/>
    </source>
</evidence>
<evidence type="ECO:0000256" key="2">
    <source>
        <dbReference type="ARBA" id="ARBA00009463"/>
    </source>
</evidence>
<dbReference type="SUPFAM" id="SSF48179">
    <property type="entry name" value="6-phosphogluconate dehydrogenase C-terminal domain-like"/>
    <property type="match status" value="1"/>
</dbReference>
<organism evidence="6 7">
    <name type="scientific">Fodinisporobacter ferrooxydans</name>
    <dbReference type="NCBI Taxonomy" id="2901836"/>
    <lineage>
        <taxon>Bacteria</taxon>
        <taxon>Bacillati</taxon>
        <taxon>Bacillota</taxon>
        <taxon>Bacilli</taxon>
        <taxon>Bacillales</taxon>
        <taxon>Alicyclobacillaceae</taxon>
        <taxon>Fodinisporobacter</taxon>
    </lineage>
</organism>
<dbReference type="Gene3D" id="3.40.50.720">
    <property type="entry name" value="NAD(P)-binding Rossmann-like Domain"/>
    <property type="match status" value="1"/>
</dbReference>
<dbReference type="EMBL" id="CP089291">
    <property type="protein sequence ID" value="UOF89012.1"/>
    <property type="molecule type" value="Genomic_DNA"/>
</dbReference>
<evidence type="ECO:0000259" key="4">
    <source>
        <dbReference type="Pfam" id="PF00725"/>
    </source>
</evidence>
<comment type="similarity">
    <text evidence="2">Belongs to the 3-hydroxyacyl-CoA dehydrogenase family.</text>
</comment>
<accession>A0ABY4CEP6</accession>
<dbReference type="PANTHER" id="PTHR48075">
    <property type="entry name" value="3-HYDROXYACYL-COA DEHYDROGENASE FAMILY PROTEIN"/>
    <property type="match status" value="1"/>
</dbReference>
<dbReference type="InterPro" id="IPR006176">
    <property type="entry name" value="3-OHacyl-CoA_DH_NAD-bd"/>
</dbReference>
<dbReference type="InterPro" id="IPR008927">
    <property type="entry name" value="6-PGluconate_DH-like_C_sf"/>
</dbReference>
<sequence>MSATNVQRIMVAGAGAMGSQIAMVCALAGYEVYLQDISGEMLRKADGSLRGHMRRRVEKGRFTEEFVNAAFARLHYTEDLKQAVSEADVVIEAIVEKLDAKRELFSHLDQLAPSRAILATNSSTIVSSKLADATNRPDKVCNMHFFNPALVMELVEVVRNPATSDATVQTIVELARNLGKTPITLNQEISGFVANRILGALMDEAVSLYEKGIASFEDIDIACLKALNHPIGPFALMDLTGIDVNYYVRMQRMQETGDESLGPKKSIVEKFEKGELGRKTGKGWYSYPPQA</sequence>
<dbReference type="InterPro" id="IPR036291">
    <property type="entry name" value="NAD(P)-bd_dom_sf"/>
</dbReference>
<dbReference type="Gene3D" id="1.10.1040.10">
    <property type="entry name" value="N-(1-d-carboxylethyl)-l-norvaline Dehydrogenase, domain 2"/>
    <property type="match status" value="1"/>
</dbReference>
<gene>
    <name evidence="6" type="ORF">LSG31_13870</name>
</gene>
<dbReference type="Proteomes" id="UP000830167">
    <property type="component" value="Chromosome"/>
</dbReference>
<dbReference type="SUPFAM" id="SSF51735">
    <property type="entry name" value="NAD(P)-binding Rossmann-fold domains"/>
    <property type="match status" value="1"/>
</dbReference>
<evidence type="ECO:0000256" key="1">
    <source>
        <dbReference type="ARBA" id="ARBA00005086"/>
    </source>
</evidence>
<dbReference type="Pfam" id="PF00725">
    <property type="entry name" value="3HCDH"/>
    <property type="match status" value="1"/>
</dbReference>
<keyword evidence="3" id="KW-0560">Oxidoreductase</keyword>
<protein>
    <submittedName>
        <fullName evidence="6">3-hydroxyacyl-CoA dehydrogenase family protein</fullName>
    </submittedName>
</protein>
<dbReference type="PROSITE" id="PS00067">
    <property type="entry name" value="3HCDH"/>
    <property type="match status" value="1"/>
</dbReference>
<dbReference type="InterPro" id="IPR006108">
    <property type="entry name" value="3HC_DH_C"/>
</dbReference>
<feature type="domain" description="3-hydroxyacyl-CoA dehydrogenase C-terminal" evidence="4">
    <location>
        <begin position="191"/>
        <end position="287"/>
    </location>
</feature>
<dbReference type="PIRSF" id="PIRSF000105">
    <property type="entry name" value="HCDH"/>
    <property type="match status" value="1"/>
</dbReference>
<comment type="pathway">
    <text evidence="1">Lipid metabolism; butanoate metabolism.</text>
</comment>
<feature type="domain" description="3-hydroxyacyl-CoA dehydrogenase NAD binding" evidence="5">
    <location>
        <begin position="9"/>
        <end position="186"/>
    </location>
</feature>
<keyword evidence="7" id="KW-1185">Reference proteome</keyword>
<proteinExistence type="inferred from homology"/>
<dbReference type="RefSeq" id="WP_347435694.1">
    <property type="nucleotide sequence ID" value="NZ_CP089291.1"/>
</dbReference>
<reference evidence="6" key="1">
    <citation type="submission" date="2021-12" db="EMBL/GenBank/DDBJ databases">
        <title>Alicyclobacillaceae gen. nov., sp. nov., isolated from chalcocite enrichment system.</title>
        <authorList>
            <person name="Jiang Z."/>
        </authorList>
    </citation>
    <scope>NUCLEOTIDE SEQUENCE</scope>
    <source>
        <strain evidence="6">MYW30-H2</strain>
    </source>
</reference>
<evidence type="ECO:0000259" key="5">
    <source>
        <dbReference type="Pfam" id="PF02737"/>
    </source>
</evidence>